<dbReference type="Proteomes" id="UP000424966">
    <property type="component" value="Chromosome"/>
</dbReference>
<keyword evidence="1" id="KW-1133">Transmembrane helix</keyword>
<name>A0ABX6FAR2_YERIN</name>
<feature type="transmembrane region" description="Helical" evidence="1">
    <location>
        <begin position="34"/>
        <end position="58"/>
    </location>
</feature>
<dbReference type="InterPro" id="IPR047759">
    <property type="entry name" value="LysA-like"/>
</dbReference>
<protein>
    <submittedName>
        <fullName evidence="3">Uncharacterized protein</fullName>
    </submittedName>
</protein>
<gene>
    <name evidence="2" type="ORF">FOC37_07945</name>
    <name evidence="3" type="ORF">FOC37_17990</name>
</gene>
<dbReference type="NCBIfam" id="NF038378">
    <property type="entry name" value="DNZ54_00345_fm"/>
    <property type="match status" value="1"/>
</dbReference>
<organism evidence="3 4">
    <name type="scientific">Yersinia intermedia</name>
    <dbReference type="NCBI Taxonomy" id="631"/>
    <lineage>
        <taxon>Bacteria</taxon>
        <taxon>Pseudomonadati</taxon>
        <taxon>Pseudomonadota</taxon>
        <taxon>Gammaproteobacteria</taxon>
        <taxon>Enterobacterales</taxon>
        <taxon>Yersiniaceae</taxon>
        <taxon>Yersinia</taxon>
    </lineage>
</organism>
<evidence type="ECO:0000313" key="2">
    <source>
        <dbReference type="EMBL" id="QGR70312.1"/>
    </source>
</evidence>
<feature type="transmembrane region" description="Helical" evidence="1">
    <location>
        <begin position="89"/>
        <end position="113"/>
    </location>
</feature>
<evidence type="ECO:0000256" key="1">
    <source>
        <dbReference type="SAM" id="Phobius"/>
    </source>
</evidence>
<keyword evidence="1" id="KW-0812">Transmembrane</keyword>
<dbReference type="GeneID" id="58048195"/>
<accession>A0ABX6FAR2</accession>
<dbReference type="RefSeq" id="WP_155967602.1">
    <property type="nucleotide sequence ID" value="NZ_CP046293.1"/>
</dbReference>
<proteinExistence type="predicted"/>
<dbReference type="EMBL" id="CP046294">
    <property type="protein sequence ID" value="QGR72088.1"/>
    <property type="molecule type" value="Genomic_DNA"/>
</dbReference>
<keyword evidence="4" id="KW-1185">Reference proteome</keyword>
<dbReference type="EMBL" id="CP046294">
    <property type="protein sequence ID" value="QGR70312.1"/>
    <property type="molecule type" value="Genomic_DNA"/>
</dbReference>
<sequence>MKSFFYQVISLTLLVALIFSVLTGRESITAVVVSAYWIAIFLAAFASVAVMLVTALVTMEKNTEKKSKLIELLNKAAVKRGTIRRAWNWLCLVLIAGALAYGGWVFTAVVYVITSLICRLCVSIARDKIEELELNAATTNL</sequence>
<keyword evidence="1" id="KW-0472">Membrane</keyword>
<reference evidence="3 4" key="1">
    <citation type="submission" date="2019-11" db="EMBL/GenBank/DDBJ databases">
        <title>FDA dAtabase for Regulatory Grade micrObial Sequences (FDA-ARGOS): Supporting development and validation of Infectious Disease Dx tests.</title>
        <authorList>
            <person name="Patel R."/>
            <person name="Rucinski S."/>
            <person name="Tallon L."/>
            <person name="Sadzewicz L."/>
            <person name="Vavikolanu K."/>
            <person name="Mehta A."/>
            <person name="Aluvathingal J."/>
            <person name="Nadendla S."/>
            <person name="Nandy P."/>
            <person name="Geyer C."/>
            <person name="Yan Y."/>
            <person name="Sichtig H."/>
        </authorList>
    </citation>
    <scope>NUCLEOTIDE SEQUENCE [LARGE SCALE GENOMIC DNA]</scope>
    <source>
        <strain evidence="3 4">FDAARGOS_729</strain>
    </source>
</reference>
<evidence type="ECO:0000313" key="4">
    <source>
        <dbReference type="Proteomes" id="UP000424966"/>
    </source>
</evidence>
<evidence type="ECO:0000313" key="3">
    <source>
        <dbReference type="EMBL" id="QGR72088.1"/>
    </source>
</evidence>